<name>A0ABW8NMY6_9GAMM</name>
<organism evidence="2 3">
    <name type="scientific">Oceanobacter antarcticus</name>
    <dbReference type="NCBI Taxonomy" id="3133425"/>
    <lineage>
        <taxon>Bacteria</taxon>
        <taxon>Pseudomonadati</taxon>
        <taxon>Pseudomonadota</taxon>
        <taxon>Gammaproteobacteria</taxon>
        <taxon>Oceanospirillales</taxon>
        <taxon>Oceanospirillaceae</taxon>
        <taxon>Oceanobacter</taxon>
    </lineage>
</organism>
<protein>
    <submittedName>
        <fullName evidence="2">Phosphotransferase</fullName>
    </submittedName>
</protein>
<reference evidence="2 3" key="1">
    <citation type="submission" date="2024-03" db="EMBL/GenBank/DDBJ databases">
        <title>High-quality draft genome sequence of Oceanobacter sp. wDCs-4.</title>
        <authorList>
            <person name="Dong C."/>
        </authorList>
    </citation>
    <scope>NUCLEOTIDE SEQUENCE [LARGE SCALE GENOMIC DNA]</scope>
    <source>
        <strain evidence="3">wDCs-4</strain>
    </source>
</reference>
<dbReference type="Proteomes" id="UP001620597">
    <property type="component" value="Unassembled WGS sequence"/>
</dbReference>
<evidence type="ECO:0000259" key="1">
    <source>
        <dbReference type="Pfam" id="PF01636"/>
    </source>
</evidence>
<sequence length="339" mass="39336">MDPRLDHLVDWASSTIRREANLDVNTSLEMVSGDASFRRYFRLRGLGKSWILVDAPPDKEDNPRFIRIAEQWRHQQVAVPQVLAADIDQGFMLLEDFGDHLLWAALHDPAATDKQILALYRQAIEQLVQLQGVSCRHLPVYDEACLQREMELFRDWLCGQQLQLALTAAEHRMLDRVFDLLTRQALAQPVVTVHRDYHSRNLMLKPDGGLGIIDFQDALAGPSTYDLVSLVRDCYVRWPQALVDELVAYYWELARPYGYYLGDWEQCVRDVDWMGLQRHLKAAGIFARLNLRDHKPTYLADIPNTCQYLVDIARRYDELSDFSLWLNQRLMPALVQLSR</sequence>
<dbReference type="EMBL" id="JBBKTX010000027">
    <property type="protein sequence ID" value="MFK4754269.1"/>
    <property type="molecule type" value="Genomic_DNA"/>
</dbReference>
<evidence type="ECO:0000313" key="3">
    <source>
        <dbReference type="Proteomes" id="UP001620597"/>
    </source>
</evidence>
<accession>A0ABW8NMY6</accession>
<feature type="domain" description="Aminoglycoside phosphotransferase" evidence="1">
    <location>
        <begin position="31"/>
        <end position="254"/>
    </location>
</feature>
<dbReference type="SUPFAM" id="SSF56112">
    <property type="entry name" value="Protein kinase-like (PK-like)"/>
    <property type="match status" value="1"/>
</dbReference>
<comment type="caution">
    <text evidence="2">The sequence shown here is derived from an EMBL/GenBank/DDBJ whole genome shotgun (WGS) entry which is preliminary data.</text>
</comment>
<keyword evidence="3" id="KW-1185">Reference proteome</keyword>
<dbReference type="PANTHER" id="PTHR21310">
    <property type="entry name" value="AMINOGLYCOSIDE PHOSPHOTRANSFERASE-RELATED-RELATED"/>
    <property type="match status" value="1"/>
</dbReference>
<dbReference type="Gene3D" id="3.30.200.20">
    <property type="entry name" value="Phosphorylase Kinase, domain 1"/>
    <property type="match status" value="1"/>
</dbReference>
<proteinExistence type="predicted"/>
<dbReference type="InterPro" id="IPR051678">
    <property type="entry name" value="AGP_Transferase"/>
</dbReference>
<dbReference type="RefSeq" id="WP_416207178.1">
    <property type="nucleotide sequence ID" value="NZ_JBBKTX010000027.1"/>
</dbReference>
<dbReference type="InterPro" id="IPR011009">
    <property type="entry name" value="Kinase-like_dom_sf"/>
</dbReference>
<gene>
    <name evidence="2" type="ORF">WG929_17800</name>
</gene>
<evidence type="ECO:0000313" key="2">
    <source>
        <dbReference type="EMBL" id="MFK4754269.1"/>
    </source>
</evidence>
<dbReference type="Gene3D" id="3.90.1200.10">
    <property type="match status" value="1"/>
</dbReference>
<dbReference type="PANTHER" id="PTHR21310:SF15">
    <property type="entry name" value="AMINOGLYCOSIDE PHOSPHOTRANSFERASE DOMAIN-CONTAINING PROTEIN"/>
    <property type="match status" value="1"/>
</dbReference>
<dbReference type="Pfam" id="PF01636">
    <property type="entry name" value="APH"/>
    <property type="match status" value="1"/>
</dbReference>
<dbReference type="InterPro" id="IPR002575">
    <property type="entry name" value="Aminoglycoside_PTrfase"/>
</dbReference>